<accession>A0A7S4GA31</accession>
<sequence length="198" mass="22056">MQAEAFTTPTGPGDTHIFPEAIAWVLLVADLKITNTSIHALYLRRLPDAFQPVLLALHAASCTAIVAATLTVARHLVVAEAYLWEICAETLPVCLGMLLLEITEVRAAWRWTRYGELSHWWAQHHRMTATWLTAEFLAVPTAFLAHDATYLWPYPGLSLPLRLLIQAAPVIGIVALSPKNAQHIAGYQRRMFERVQAA</sequence>
<proteinExistence type="predicted"/>
<dbReference type="AlphaFoldDB" id="A0A7S4GA31"/>
<reference evidence="1" key="1">
    <citation type="submission" date="2021-01" db="EMBL/GenBank/DDBJ databases">
        <authorList>
            <person name="Corre E."/>
            <person name="Pelletier E."/>
            <person name="Niang G."/>
            <person name="Scheremetjew M."/>
            <person name="Finn R."/>
            <person name="Kale V."/>
            <person name="Holt S."/>
            <person name="Cochrane G."/>
            <person name="Meng A."/>
            <person name="Brown T."/>
            <person name="Cohen L."/>
        </authorList>
    </citation>
    <scope>NUCLEOTIDE SEQUENCE</scope>
    <source>
        <strain evidence="1">CCMP1594</strain>
    </source>
</reference>
<dbReference type="EMBL" id="HBJA01120457">
    <property type="protein sequence ID" value="CAE0830171.1"/>
    <property type="molecule type" value="Transcribed_RNA"/>
</dbReference>
<evidence type="ECO:0000313" key="1">
    <source>
        <dbReference type="EMBL" id="CAE0830171.1"/>
    </source>
</evidence>
<organism evidence="1">
    <name type="scientific">Eutreptiella gymnastica</name>
    <dbReference type="NCBI Taxonomy" id="73025"/>
    <lineage>
        <taxon>Eukaryota</taxon>
        <taxon>Discoba</taxon>
        <taxon>Euglenozoa</taxon>
        <taxon>Euglenida</taxon>
        <taxon>Spirocuta</taxon>
        <taxon>Euglenophyceae</taxon>
        <taxon>Eutreptiales</taxon>
        <taxon>Eutreptiaceae</taxon>
        <taxon>Eutreptiella</taxon>
    </lineage>
</organism>
<protein>
    <submittedName>
        <fullName evidence="1">Uncharacterized protein</fullName>
    </submittedName>
</protein>
<gene>
    <name evidence="1" type="ORF">EGYM00163_LOCUS41451</name>
</gene>
<name>A0A7S4GA31_9EUGL</name>